<organism evidence="4">
    <name type="scientific">marine sediment metagenome</name>
    <dbReference type="NCBI Taxonomy" id="412755"/>
    <lineage>
        <taxon>unclassified sequences</taxon>
        <taxon>metagenomes</taxon>
        <taxon>ecological metagenomes</taxon>
    </lineage>
</organism>
<reference evidence="4" key="1">
    <citation type="journal article" date="2015" name="Nature">
        <title>Complex archaea that bridge the gap between prokaryotes and eukaryotes.</title>
        <authorList>
            <person name="Spang A."/>
            <person name="Saw J.H."/>
            <person name="Jorgensen S.L."/>
            <person name="Zaremba-Niedzwiedzka K."/>
            <person name="Martijn J."/>
            <person name="Lind A.E."/>
            <person name="van Eijk R."/>
            <person name="Schleper C."/>
            <person name="Guy L."/>
            <person name="Ettema T.J."/>
        </authorList>
    </citation>
    <scope>NUCLEOTIDE SEQUENCE</scope>
</reference>
<dbReference type="GO" id="GO:0046872">
    <property type="term" value="F:metal ion binding"/>
    <property type="evidence" value="ECO:0007669"/>
    <property type="project" value="UniProtKB-KW"/>
</dbReference>
<comment type="caution">
    <text evidence="4">The sequence shown here is derived from an EMBL/GenBank/DDBJ whole genome shotgun (WGS) entry which is preliminary data.</text>
</comment>
<feature type="non-terminal residue" evidence="4">
    <location>
        <position position="1"/>
    </location>
</feature>
<dbReference type="PANTHER" id="PTHR45953:SF1">
    <property type="entry name" value="IDURONATE 2-SULFATASE"/>
    <property type="match status" value="1"/>
</dbReference>
<gene>
    <name evidence="4" type="ORF">LCGC14_2808130</name>
</gene>
<dbReference type="SUPFAM" id="SSF53649">
    <property type="entry name" value="Alkaline phosphatase-like"/>
    <property type="match status" value="1"/>
</dbReference>
<dbReference type="AlphaFoldDB" id="A0A0F8Z7J5"/>
<name>A0A0F8Z7J5_9ZZZZ</name>
<evidence type="ECO:0000256" key="2">
    <source>
        <dbReference type="ARBA" id="ARBA00022801"/>
    </source>
</evidence>
<dbReference type="GO" id="GO:0005737">
    <property type="term" value="C:cytoplasm"/>
    <property type="evidence" value="ECO:0007669"/>
    <property type="project" value="TreeGrafter"/>
</dbReference>
<dbReference type="GO" id="GO:0008484">
    <property type="term" value="F:sulfuric ester hydrolase activity"/>
    <property type="evidence" value="ECO:0007669"/>
    <property type="project" value="TreeGrafter"/>
</dbReference>
<evidence type="ECO:0000256" key="1">
    <source>
        <dbReference type="ARBA" id="ARBA00022723"/>
    </source>
</evidence>
<dbReference type="InterPro" id="IPR032506">
    <property type="entry name" value="SGSH_C"/>
</dbReference>
<keyword evidence="1" id="KW-0479">Metal-binding</keyword>
<protein>
    <recommendedName>
        <fullName evidence="3">N-sulphoglucosamine sulphohydrolase C-terminal domain-containing protein</fullName>
    </recommendedName>
</protein>
<dbReference type="EMBL" id="LAZR01052885">
    <property type="protein sequence ID" value="KKK81965.1"/>
    <property type="molecule type" value="Genomic_DNA"/>
</dbReference>
<feature type="domain" description="N-sulphoglucosamine sulphohydrolase C-terminal" evidence="3">
    <location>
        <begin position="92"/>
        <end position="249"/>
    </location>
</feature>
<evidence type="ECO:0000259" key="3">
    <source>
        <dbReference type="Pfam" id="PF16347"/>
    </source>
</evidence>
<dbReference type="InterPro" id="IPR017850">
    <property type="entry name" value="Alkaline_phosphatase_core_sf"/>
</dbReference>
<keyword evidence="2" id="KW-0378">Hydrolase</keyword>
<accession>A0A0F8Z7J5</accession>
<dbReference type="Pfam" id="PF16347">
    <property type="entry name" value="SGSH_C"/>
    <property type="match status" value="1"/>
</dbReference>
<evidence type="ECO:0000313" key="4">
    <source>
        <dbReference type="EMBL" id="KKK81965.1"/>
    </source>
</evidence>
<dbReference type="Gene3D" id="3.40.720.10">
    <property type="entry name" value="Alkaline Phosphatase, subunit A"/>
    <property type="match status" value="1"/>
</dbReference>
<proteinExistence type="predicted"/>
<dbReference type="PANTHER" id="PTHR45953">
    <property type="entry name" value="IDURONATE 2-SULFATASE"/>
    <property type="match status" value="1"/>
</dbReference>
<sequence length="261" mass="29882">YDVSSIKVPAPDKPDHYPSFAFSNWGELRKYHDIPAEGLLDQDDAVNMIHGYYACVSFIDAQVGRIISRLKELGLYENTIIVLWGDHGWKLGEYGAWCKHTNYELDTRIPLMVKLPGNNKGEGWHSNAIVETVDIYPTLCELAGLNLPEHLQGSSFRAILDKTASKWDDVAFSQYPRSALINGKQEKLMGYSMRTPEYRFTQWINRDTGEIVDTELYDHTVDAPEMVNLASLAEYQELVTLLENKMNEEYEKEHKKKFPGT</sequence>